<reference evidence="1" key="1">
    <citation type="submission" date="2018-04" db="EMBL/GenBank/DDBJ databases">
        <title>Genomes of the Obligate Erwinia dacicola and Facultative Enterobacter sp. OLF Endosymbionts of the Olive Fruit fly, Bactrocera oleae.</title>
        <authorList>
            <person name="Estes A.M."/>
            <person name="Hearn D.J."/>
            <person name="Agarwal S."/>
            <person name="Pierson E.A."/>
            <person name="Dunning-Hotopp J.C."/>
        </authorList>
    </citation>
    <scope>NUCLEOTIDE SEQUENCE [LARGE SCALE GENOMIC DNA]</scope>
    <source>
        <strain evidence="1">Oroville</strain>
    </source>
</reference>
<organism evidence="1 2">
    <name type="scientific">Candidatus Erwinia dacicola</name>
    <dbReference type="NCBI Taxonomy" id="252393"/>
    <lineage>
        <taxon>Bacteria</taxon>
        <taxon>Pseudomonadati</taxon>
        <taxon>Pseudomonadota</taxon>
        <taxon>Gammaproteobacteria</taxon>
        <taxon>Enterobacterales</taxon>
        <taxon>Erwiniaceae</taxon>
        <taxon>Erwinia</taxon>
    </lineage>
</organism>
<evidence type="ECO:0000313" key="2">
    <source>
        <dbReference type="Proteomes" id="UP000244334"/>
    </source>
</evidence>
<evidence type="ECO:0000313" key="1">
    <source>
        <dbReference type="EMBL" id="RAP70219.1"/>
    </source>
</evidence>
<proteinExistence type="predicted"/>
<dbReference type="EMBL" id="LJAM02000419">
    <property type="protein sequence ID" value="RAP70219.1"/>
    <property type="molecule type" value="Genomic_DNA"/>
</dbReference>
<keyword evidence="2" id="KW-1185">Reference proteome</keyword>
<accession>A0A328TIB5</accession>
<protein>
    <submittedName>
        <fullName evidence="1">Uncharacterized protein</fullName>
    </submittedName>
</protein>
<dbReference type="Proteomes" id="UP000244334">
    <property type="component" value="Unassembled WGS sequence"/>
</dbReference>
<sequence length="88" mass="9883">MLRESARFAHQVVEDRLGGFNIGDQRVDHAGTHGANDPGRFFQGGSHAFRPTSAIHCSVDFMPQALQAFDLQFWQKKPEWVQSGEAQQ</sequence>
<name>A0A328TIB5_9GAMM</name>
<dbReference type="AlphaFoldDB" id="A0A328TIB5"/>
<gene>
    <name evidence="1" type="ORF">ACZ87_02982</name>
</gene>
<comment type="caution">
    <text evidence="1">The sequence shown here is derived from an EMBL/GenBank/DDBJ whole genome shotgun (WGS) entry which is preliminary data.</text>
</comment>